<accession>A0A2W4YB94</accession>
<feature type="transmembrane region" description="Helical" evidence="1">
    <location>
        <begin position="151"/>
        <end position="172"/>
    </location>
</feature>
<dbReference type="EMBL" id="QBMN01000073">
    <property type="protein sequence ID" value="PZO40428.1"/>
    <property type="molecule type" value="Genomic_DNA"/>
</dbReference>
<organism evidence="2 3">
    <name type="scientific">Shackletoniella antarctica</name>
    <dbReference type="NCBI Taxonomy" id="268115"/>
    <lineage>
        <taxon>Bacteria</taxon>
        <taxon>Bacillati</taxon>
        <taxon>Cyanobacteriota</taxon>
        <taxon>Cyanophyceae</taxon>
        <taxon>Oculatellales</taxon>
        <taxon>Oculatellaceae</taxon>
        <taxon>Shackletoniella</taxon>
    </lineage>
</organism>
<dbReference type="AlphaFoldDB" id="A0A2W4YB94"/>
<proteinExistence type="predicted"/>
<protein>
    <submittedName>
        <fullName evidence="2">Uncharacterized protein</fullName>
    </submittedName>
</protein>
<name>A0A2W4YB94_9CYAN</name>
<sequence length="280" mass="30994">MPPTIDDIDFQARQGSVAAIIQILNGHFARDSIRTRAIQDNGILQLLVEAPTADGLPQDTVVGQVRTVLESISPRGISRVNINSRIVQEQQLLWLDEIKRDPEHSLLWSEPITLKRPHLVARLWRDARAPRQRNPFLDDVYQKKPASNRSAFWRGLIGGASLALLLLLVGWATKDWLGVDLGLRSQPDTAAPAPAVPAGQDPFVLAVRIAQQSVEDGRDATTAAAWLDLAVRWQRASDLMAEVPPEDDRYTVAQDRVQAYAANKTMALQEAEKIQGQADN</sequence>
<reference evidence="3" key="1">
    <citation type="submission" date="2018-04" db="EMBL/GenBank/DDBJ databases">
        <authorList>
            <person name="Cornet L."/>
        </authorList>
    </citation>
    <scope>NUCLEOTIDE SEQUENCE [LARGE SCALE GENOMIC DNA]</scope>
</reference>
<evidence type="ECO:0000313" key="3">
    <source>
        <dbReference type="Proteomes" id="UP000249081"/>
    </source>
</evidence>
<keyword evidence="1" id="KW-0472">Membrane</keyword>
<evidence type="ECO:0000256" key="1">
    <source>
        <dbReference type="SAM" id="Phobius"/>
    </source>
</evidence>
<gene>
    <name evidence="2" type="ORF">DCF17_11825</name>
</gene>
<evidence type="ECO:0000313" key="2">
    <source>
        <dbReference type="EMBL" id="PZO40428.1"/>
    </source>
</evidence>
<reference evidence="2 3" key="2">
    <citation type="submission" date="2018-06" db="EMBL/GenBank/DDBJ databases">
        <title>Metagenomic assembly of (sub)arctic Cyanobacteria and their associated microbiome from non-axenic cultures.</title>
        <authorList>
            <person name="Baurain D."/>
        </authorList>
    </citation>
    <scope>NUCLEOTIDE SEQUENCE [LARGE SCALE GENOMIC DNA]</scope>
    <source>
        <strain evidence="2">ULC041bin1</strain>
    </source>
</reference>
<comment type="caution">
    <text evidence="2">The sequence shown here is derived from an EMBL/GenBank/DDBJ whole genome shotgun (WGS) entry which is preliminary data.</text>
</comment>
<keyword evidence="1" id="KW-0812">Transmembrane</keyword>
<dbReference type="Proteomes" id="UP000249081">
    <property type="component" value="Unassembled WGS sequence"/>
</dbReference>
<keyword evidence="1" id="KW-1133">Transmembrane helix</keyword>